<keyword evidence="3" id="KW-0560">Oxidoreductase</keyword>
<protein>
    <submittedName>
        <fullName evidence="5">Uncharacterized protein</fullName>
    </submittedName>
</protein>
<sequence length="379" mass="39650">MSVHGKVAVVTGAGTGLGRQYAIALAAKGAKVLVNDYGGTLEGQAGSVSRAQSVVDEIKAAGGTAIAHGGDVSKDGKAIIQAAVEAFGTVHILINNAGISGKPSSHDDVDGPAFMRVLEIGVLGTTMVTSAAYPIMARQKYGRIVNVSSNAIYGFGAGGDCAYGASKGAIFAITRELGRWSSQDGIKINCIMPSAASRMGDLSEGTKTVTRTYFPPEGVVPFALALCSEECPTSGEVFSASADRAARETLATFPGLKSESTEGFLQDWDTVMGTNDSPFLAESTLDHVNQRLCAERYAKDLIAFINGAEPWPANGNDKLPGAMIYDAPIEGGRDESVFVPKRTPETTARTNFLVDLVGEDSLDKLLQANQMFLVSALQK</sequence>
<dbReference type="GO" id="GO:0016491">
    <property type="term" value="F:oxidoreductase activity"/>
    <property type="evidence" value="ECO:0007669"/>
    <property type="project" value="UniProtKB-KW"/>
</dbReference>
<dbReference type="EMBL" id="NAJM01000019">
    <property type="protein sequence ID" value="RVX71101.1"/>
    <property type="molecule type" value="Genomic_DNA"/>
</dbReference>
<dbReference type="InterPro" id="IPR036291">
    <property type="entry name" value="NAD(P)-bd_dom_sf"/>
</dbReference>
<accession>A0A438N6C7</accession>
<dbReference type="Gene3D" id="3.40.50.720">
    <property type="entry name" value="NAD(P)-binding Rossmann-like Domain"/>
    <property type="match status" value="2"/>
</dbReference>
<evidence type="ECO:0000256" key="4">
    <source>
        <dbReference type="RuleBase" id="RU000363"/>
    </source>
</evidence>
<dbReference type="PROSITE" id="PS00061">
    <property type="entry name" value="ADH_SHORT"/>
    <property type="match status" value="1"/>
</dbReference>
<evidence type="ECO:0000256" key="3">
    <source>
        <dbReference type="ARBA" id="ARBA00023002"/>
    </source>
</evidence>
<evidence type="ECO:0000256" key="1">
    <source>
        <dbReference type="ARBA" id="ARBA00006484"/>
    </source>
</evidence>
<dbReference type="PRINTS" id="PR00080">
    <property type="entry name" value="SDRFAMILY"/>
</dbReference>
<comment type="caution">
    <text evidence="5">The sequence shown here is derived from an EMBL/GenBank/DDBJ whole genome shotgun (WGS) entry which is preliminary data.</text>
</comment>
<dbReference type="Proteomes" id="UP000288859">
    <property type="component" value="Unassembled WGS sequence"/>
</dbReference>
<dbReference type="Pfam" id="PF00106">
    <property type="entry name" value="adh_short"/>
    <property type="match status" value="1"/>
</dbReference>
<name>A0A438N6C7_EXOME</name>
<dbReference type="AlphaFoldDB" id="A0A438N6C7"/>
<keyword evidence="2" id="KW-0521">NADP</keyword>
<evidence type="ECO:0000313" key="5">
    <source>
        <dbReference type="EMBL" id="RVX71101.1"/>
    </source>
</evidence>
<proteinExistence type="inferred from homology"/>
<dbReference type="PANTHER" id="PTHR45024">
    <property type="entry name" value="DEHYDROGENASES, SHORT CHAIN"/>
    <property type="match status" value="1"/>
</dbReference>
<dbReference type="VEuPathDB" id="FungiDB:PV10_07077"/>
<evidence type="ECO:0000256" key="2">
    <source>
        <dbReference type="ARBA" id="ARBA00022857"/>
    </source>
</evidence>
<organism evidence="5 6">
    <name type="scientific">Exophiala mesophila</name>
    <name type="common">Black yeast-like fungus</name>
    <dbReference type="NCBI Taxonomy" id="212818"/>
    <lineage>
        <taxon>Eukaryota</taxon>
        <taxon>Fungi</taxon>
        <taxon>Dikarya</taxon>
        <taxon>Ascomycota</taxon>
        <taxon>Pezizomycotina</taxon>
        <taxon>Eurotiomycetes</taxon>
        <taxon>Chaetothyriomycetidae</taxon>
        <taxon>Chaetothyriales</taxon>
        <taxon>Herpotrichiellaceae</taxon>
        <taxon>Exophiala</taxon>
    </lineage>
</organism>
<dbReference type="PRINTS" id="PR00081">
    <property type="entry name" value="GDHRDH"/>
</dbReference>
<dbReference type="PANTHER" id="PTHR45024:SF2">
    <property type="entry name" value="SCP2 DOMAIN-CONTAINING PROTEIN"/>
    <property type="match status" value="1"/>
</dbReference>
<dbReference type="InterPro" id="IPR020904">
    <property type="entry name" value="Sc_DH/Rdtase_CS"/>
</dbReference>
<reference evidence="5 6" key="1">
    <citation type="submission" date="2017-03" db="EMBL/GenBank/DDBJ databases">
        <title>Genomes of endolithic fungi from Antarctica.</title>
        <authorList>
            <person name="Coleine C."/>
            <person name="Masonjones S."/>
            <person name="Stajich J.E."/>
        </authorList>
    </citation>
    <scope>NUCLEOTIDE SEQUENCE [LARGE SCALE GENOMIC DNA]</scope>
    <source>
        <strain evidence="5 6">CCFEE 6314</strain>
    </source>
</reference>
<comment type="similarity">
    <text evidence="1 4">Belongs to the short-chain dehydrogenases/reductases (SDR) family.</text>
</comment>
<dbReference type="InterPro" id="IPR051687">
    <property type="entry name" value="Peroxisomal_Beta-Oxidation"/>
</dbReference>
<dbReference type="OrthoDB" id="47007at2759"/>
<evidence type="ECO:0000313" key="6">
    <source>
        <dbReference type="Proteomes" id="UP000288859"/>
    </source>
</evidence>
<dbReference type="InterPro" id="IPR002347">
    <property type="entry name" value="SDR_fam"/>
</dbReference>
<gene>
    <name evidence="5" type="ORF">B0A52_03467</name>
</gene>
<dbReference type="SUPFAM" id="SSF51735">
    <property type="entry name" value="NAD(P)-binding Rossmann-fold domains"/>
    <property type="match status" value="1"/>
</dbReference>